<sequence length="274" mass="31157">MPYINQNMKQTNPISVTFDRNVYESILGPDKCKRPESNLEHAAIIANYIEWKQIVPYISESAFTLETLRNEKGNRRRILTKDRKIISEPGDSFIRLGGDPSIHPGTTETDGYFLNKAIESGFKILPIFRFGRIVNLEIRPEWRYIKEYSEPMGLVDKWSEVVTYLEDLGAGFGFINSLLKIPENRQKPWTFYAEQYTGSDKKFNRAIAEWSDGDSVASHIASGITYFCTYDEAKGAGSKSVFSPNIKEALNKKFGLKVVSPQELVFILQGHLPA</sequence>
<gene>
    <name evidence="1" type="ORF">P0Y49_09270</name>
</gene>
<reference evidence="1" key="1">
    <citation type="submission" date="2023-03" db="EMBL/GenBank/DDBJ databases">
        <title>Andean soil-derived lignocellulolytic bacterial consortium as a source of novel taxa and putative plastic-active enzymes.</title>
        <authorList>
            <person name="Diaz-Garcia L."/>
            <person name="Chuvochina M."/>
            <person name="Feuerriegel G."/>
            <person name="Bunk B."/>
            <person name="Sproer C."/>
            <person name="Streit W.R."/>
            <person name="Rodriguez L.M."/>
            <person name="Overmann J."/>
            <person name="Jimenez D.J."/>
        </authorList>
    </citation>
    <scope>NUCLEOTIDE SEQUENCE</scope>
    <source>
        <strain evidence="1">MAG 3858</strain>
    </source>
</reference>
<dbReference type="Proteomes" id="UP001214530">
    <property type="component" value="Chromosome"/>
</dbReference>
<evidence type="ECO:0000313" key="1">
    <source>
        <dbReference type="EMBL" id="WEK21330.1"/>
    </source>
</evidence>
<name>A0AAJ6B8F4_9SPHI</name>
<organism evidence="1 2">
    <name type="scientific">Candidatus Pedobacter colombiensis</name>
    <dbReference type="NCBI Taxonomy" id="3121371"/>
    <lineage>
        <taxon>Bacteria</taxon>
        <taxon>Pseudomonadati</taxon>
        <taxon>Bacteroidota</taxon>
        <taxon>Sphingobacteriia</taxon>
        <taxon>Sphingobacteriales</taxon>
        <taxon>Sphingobacteriaceae</taxon>
        <taxon>Pedobacter</taxon>
    </lineage>
</organism>
<evidence type="ECO:0000313" key="2">
    <source>
        <dbReference type="Proteomes" id="UP001214530"/>
    </source>
</evidence>
<dbReference type="AlphaFoldDB" id="A0AAJ6B8F4"/>
<accession>A0AAJ6B8F4</accession>
<protein>
    <submittedName>
        <fullName evidence="1">Uncharacterized protein</fullName>
    </submittedName>
</protein>
<dbReference type="EMBL" id="CP119313">
    <property type="protein sequence ID" value="WEK21330.1"/>
    <property type="molecule type" value="Genomic_DNA"/>
</dbReference>
<proteinExistence type="predicted"/>